<organism evidence="7 8">
    <name type="scientific">Agromyces indicus</name>
    <dbReference type="NCBI Taxonomy" id="758919"/>
    <lineage>
        <taxon>Bacteria</taxon>
        <taxon>Bacillati</taxon>
        <taxon>Actinomycetota</taxon>
        <taxon>Actinomycetes</taxon>
        <taxon>Micrococcales</taxon>
        <taxon>Microbacteriaceae</taxon>
        <taxon>Agromyces</taxon>
    </lineage>
</organism>
<keyword evidence="3 6" id="KW-0812">Transmembrane</keyword>
<evidence type="ECO:0000256" key="1">
    <source>
        <dbReference type="ARBA" id="ARBA00004141"/>
    </source>
</evidence>
<keyword evidence="2" id="KW-1003">Cell membrane</keyword>
<keyword evidence="5 6" id="KW-0472">Membrane</keyword>
<evidence type="ECO:0000313" key="7">
    <source>
        <dbReference type="EMBL" id="MDR5692064.1"/>
    </source>
</evidence>
<sequence length="265" mass="28281">MSALEEAPARPVPRLRFIDRTNPATRLAAAMVLTTPLLVTVDWVSAAIALLIEIVLFAAAGVTPAVLLRRTWPILLAAPVAGVSMLLYGRPTGTVYWEFWLARISDGSIELAIAVSVRVLAIGLPAALLFLRVDPTDLADGLAQVWRLPARFVLGALAATRLVGLFIDDWRAMALSRRARGIGDHGAVRRAATMAFALLVLAIRRGSKLATAMEARGFGADRPRTWARPSRVGARDVLLVGIAATIAATAIAGSIWAGAFHPVWT</sequence>
<dbReference type="RefSeq" id="WP_310520613.1">
    <property type="nucleotide sequence ID" value="NZ_BAABBS010000002.1"/>
</dbReference>
<name>A0ABU1FJX4_9MICO</name>
<feature type="transmembrane region" description="Helical" evidence="6">
    <location>
        <begin position="111"/>
        <end position="133"/>
    </location>
</feature>
<keyword evidence="4 6" id="KW-1133">Transmembrane helix</keyword>
<evidence type="ECO:0000256" key="2">
    <source>
        <dbReference type="ARBA" id="ARBA00022475"/>
    </source>
</evidence>
<accession>A0ABU1FJX4</accession>
<gene>
    <name evidence="7" type="ORF">RH861_08300</name>
</gene>
<dbReference type="InterPro" id="IPR051611">
    <property type="entry name" value="ECF_transporter_component"/>
</dbReference>
<feature type="transmembrane region" description="Helical" evidence="6">
    <location>
        <begin position="145"/>
        <end position="167"/>
    </location>
</feature>
<evidence type="ECO:0000313" key="8">
    <source>
        <dbReference type="Proteomes" id="UP001260072"/>
    </source>
</evidence>
<feature type="transmembrane region" description="Helical" evidence="6">
    <location>
        <begin position="237"/>
        <end position="259"/>
    </location>
</feature>
<evidence type="ECO:0000256" key="4">
    <source>
        <dbReference type="ARBA" id="ARBA00022989"/>
    </source>
</evidence>
<feature type="transmembrane region" description="Helical" evidence="6">
    <location>
        <begin position="187"/>
        <end position="203"/>
    </location>
</feature>
<dbReference type="PANTHER" id="PTHR34857:SF2">
    <property type="entry name" value="SLL0384 PROTEIN"/>
    <property type="match status" value="1"/>
</dbReference>
<evidence type="ECO:0000256" key="5">
    <source>
        <dbReference type="ARBA" id="ARBA00023136"/>
    </source>
</evidence>
<feature type="transmembrane region" description="Helical" evidence="6">
    <location>
        <begin position="74"/>
        <end position="91"/>
    </location>
</feature>
<reference evidence="8" key="1">
    <citation type="submission" date="2023-07" db="EMBL/GenBank/DDBJ databases">
        <title>Description of three actinobacteria isolated from air of manufacturing shop in a pharmaceutical factory.</title>
        <authorList>
            <person name="Zhang D.-F."/>
        </authorList>
    </citation>
    <scope>NUCLEOTIDE SEQUENCE [LARGE SCALE GENOMIC DNA]</scope>
    <source>
        <strain evidence="8">CCTCC AB 2011122</strain>
    </source>
</reference>
<proteinExistence type="predicted"/>
<evidence type="ECO:0000256" key="6">
    <source>
        <dbReference type="SAM" id="Phobius"/>
    </source>
</evidence>
<comment type="subcellular location">
    <subcellularLocation>
        <location evidence="1">Membrane</location>
        <topology evidence="1">Multi-pass membrane protein</topology>
    </subcellularLocation>
</comment>
<keyword evidence="8" id="KW-1185">Reference proteome</keyword>
<dbReference type="CDD" id="cd16914">
    <property type="entry name" value="EcfT"/>
    <property type="match status" value="1"/>
</dbReference>
<dbReference type="Pfam" id="PF02361">
    <property type="entry name" value="CbiQ"/>
    <property type="match status" value="1"/>
</dbReference>
<feature type="transmembrane region" description="Helical" evidence="6">
    <location>
        <begin position="43"/>
        <end position="67"/>
    </location>
</feature>
<dbReference type="EMBL" id="JAVKGS010000002">
    <property type="protein sequence ID" value="MDR5692064.1"/>
    <property type="molecule type" value="Genomic_DNA"/>
</dbReference>
<evidence type="ECO:0000256" key="3">
    <source>
        <dbReference type="ARBA" id="ARBA00022692"/>
    </source>
</evidence>
<dbReference type="InterPro" id="IPR003339">
    <property type="entry name" value="ABC/ECF_trnsptr_transmembrane"/>
</dbReference>
<comment type="caution">
    <text evidence="7">The sequence shown here is derived from an EMBL/GenBank/DDBJ whole genome shotgun (WGS) entry which is preliminary data.</text>
</comment>
<dbReference type="Proteomes" id="UP001260072">
    <property type="component" value="Unassembled WGS sequence"/>
</dbReference>
<protein>
    <submittedName>
        <fullName evidence="7">Energy-coupling factor transporter transmembrane component T</fullName>
    </submittedName>
</protein>
<dbReference type="PANTHER" id="PTHR34857">
    <property type="entry name" value="SLL0384 PROTEIN"/>
    <property type="match status" value="1"/>
</dbReference>